<name>A0A8X6MY73_NEPPI</name>
<dbReference type="Proteomes" id="UP000887013">
    <property type="component" value="Unassembled WGS sequence"/>
</dbReference>
<comment type="caution">
    <text evidence="1">The sequence shown here is derived from an EMBL/GenBank/DDBJ whole genome shotgun (WGS) entry which is preliminary data.</text>
</comment>
<dbReference type="AlphaFoldDB" id="A0A8X6MY73"/>
<evidence type="ECO:0000313" key="1">
    <source>
        <dbReference type="EMBL" id="GFS83682.1"/>
    </source>
</evidence>
<proteinExistence type="predicted"/>
<gene>
    <name evidence="1" type="primary">AVEN_174658_1</name>
    <name evidence="1" type="ORF">NPIL_68631</name>
</gene>
<accession>A0A8X6MY73</accession>
<protein>
    <submittedName>
        <fullName evidence="1">Uncharacterized protein</fullName>
    </submittedName>
</protein>
<reference evidence="1" key="1">
    <citation type="submission" date="2020-08" db="EMBL/GenBank/DDBJ databases">
        <title>Multicomponent nature underlies the extraordinary mechanical properties of spider dragline silk.</title>
        <authorList>
            <person name="Kono N."/>
            <person name="Nakamura H."/>
            <person name="Mori M."/>
            <person name="Yoshida Y."/>
            <person name="Ohtoshi R."/>
            <person name="Malay A.D."/>
            <person name="Moran D.A.P."/>
            <person name="Tomita M."/>
            <person name="Numata K."/>
            <person name="Arakawa K."/>
        </authorList>
    </citation>
    <scope>NUCLEOTIDE SEQUENCE</scope>
</reference>
<keyword evidence="2" id="KW-1185">Reference proteome</keyword>
<sequence length="136" mass="15186">MLDNNFFCFIISSIVLDLRLIGKGFSAGKKLCDFLGVSFLSKLAFRNRERNPLKVGKRCSQENKNSVLDDIKGTSDCQVLSVDGACQHRDYLSFNSCVSAISIDTGQILEVEIITQYFHIRSKSNSQSVEHICAND</sequence>
<dbReference type="EMBL" id="BMAW01098227">
    <property type="protein sequence ID" value="GFS83682.1"/>
    <property type="molecule type" value="Genomic_DNA"/>
</dbReference>
<evidence type="ECO:0000313" key="2">
    <source>
        <dbReference type="Proteomes" id="UP000887013"/>
    </source>
</evidence>
<organism evidence="1 2">
    <name type="scientific">Nephila pilipes</name>
    <name type="common">Giant wood spider</name>
    <name type="synonym">Nephila maculata</name>
    <dbReference type="NCBI Taxonomy" id="299642"/>
    <lineage>
        <taxon>Eukaryota</taxon>
        <taxon>Metazoa</taxon>
        <taxon>Ecdysozoa</taxon>
        <taxon>Arthropoda</taxon>
        <taxon>Chelicerata</taxon>
        <taxon>Arachnida</taxon>
        <taxon>Araneae</taxon>
        <taxon>Araneomorphae</taxon>
        <taxon>Entelegynae</taxon>
        <taxon>Araneoidea</taxon>
        <taxon>Nephilidae</taxon>
        <taxon>Nephila</taxon>
    </lineage>
</organism>
<dbReference type="OrthoDB" id="6427993at2759"/>